<evidence type="ECO:0000313" key="3">
    <source>
        <dbReference type="Proteomes" id="UP000253083"/>
    </source>
</evidence>
<dbReference type="InterPro" id="IPR038729">
    <property type="entry name" value="Rad50/SbcC_AAA"/>
</dbReference>
<dbReference type="AlphaFoldDB" id="A0A395JN75"/>
<sequence>MTGVSIDRIRVRRFKGIEDANFELGSINCFVGANNAGKSTLVQALHFSVGLIQAMNLLDKWGNKQTISSSLSRAELLYTPCEDLHALGFGGTLLEDEARAISVQITLNDGQLIDVTTKKGRNGNIQVIVSNVAAAKTISSLEQPFTIYSPGLSGIAKNETYMSDGVLLRTIARGDANLVFRNVLLRLNAKNEDWDNFLIDLQSLFPKMDLIVSFNNNTDEFIGVNIVNDNREVPVELAGTGILQAVQILSYVHYFHPSLIILDEPDSHLHPNNQRLLCELLKSVSEERHTQVVLTTHSRHVVDTLRGQAKFVWVRAGTAEIVRDDYSLPIFLDIGALDVKEMVAEDGSKINIFLTEDTNCRGLKHLALVSGFQEEKSLFLSYHGCTSLKNLRPLLEVIKGSKPDANVVVHRDSDYMSEDEREEWRVKIRTLQCNPFLTAGVDIESHYFTAECISRSNPDLSLKQAIELIEAVDIELKQQYISSYVNGRIDFIRKNKGGARIDMGAIAVEANAMIDSELERFRHGKSAVKKARQIYRETTGNNLALTPQEISPDDVLAGYVRD</sequence>
<dbReference type="OrthoDB" id="5572477at2"/>
<dbReference type="Gene3D" id="3.40.50.300">
    <property type="entry name" value="P-loop containing nucleotide triphosphate hydrolases"/>
    <property type="match status" value="2"/>
</dbReference>
<protein>
    <submittedName>
        <fullName evidence="2">AAA15 family ATPase/GTPase</fullName>
    </submittedName>
</protein>
<dbReference type="InterPro" id="IPR041685">
    <property type="entry name" value="AAA_GajA/Old/RecF-like"/>
</dbReference>
<name>A0A395JN75_9GAMM</name>
<comment type="caution">
    <text evidence="2">The sequence shown here is derived from an EMBL/GenBank/DDBJ whole genome shotgun (WGS) entry which is preliminary data.</text>
</comment>
<dbReference type="SUPFAM" id="SSF52540">
    <property type="entry name" value="P-loop containing nucleoside triphosphate hydrolases"/>
    <property type="match status" value="1"/>
</dbReference>
<evidence type="ECO:0000313" key="2">
    <source>
        <dbReference type="EMBL" id="RBP53124.1"/>
    </source>
</evidence>
<proteinExistence type="predicted"/>
<dbReference type="RefSeq" id="WP_113952723.1">
    <property type="nucleotide sequence ID" value="NZ_QNRT01000001.1"/>
</dbReference>
<reference evidence="2 3" key="1">
    <citation type="submission" date="2018-06" db="EMBL/GenBank/DDBJ databases">
        <title>Genomic Encyclopedia of Type Strains, Phase IV (KMG-IV): sequencing the most valuable type-strain genomes for metagenomic binning, comparative biology and taxonomic classification.</title>
        <authorList>
            <person name="Goeker M."/>
        </authorList>
    </citation>
    <scope>NUCLEOTIDE SEQUENCE [LARGE SCALE GENOMIC DNA]</scope>
    <source>
        <strain evidence="2 3">DSM 24032</strain>
    </source>
</reference>
<dbReference type="InterPro" id="IPR051396">
    <property type="entry name" value="Bact_Antivir_Def_Nuclease"/>
</dbReference>
<dbReference type="InterPro" id="IPR027417">
    <property type="entry name" value="P-loop_NTPase"/>
</dbReference>
<keyword evidence="3" id="KW-1185">Reference proteome</keyword>
<dbReference type="Pfam" id="PF13476">
    <property type="entry name" value="AAA_23"/>
    <property type="match status" value="1"/>
</dbReference>
<evidence type="ECO:0000259" key="1">
    <source>
        <dbReference type="SMART" id="SM00382"/>
    </source>
</evidence>
<dbReference type="EMBL" id="QNRT01000001">
    <property type="protein sequence ID" value="RBP53124.1"/>
    <property type="molecule type" value="Genomic_DNA"/>
</dbReference>
<organism evidence="2 3">
    <name type="scientific">Arenicella xantha</name>
    <dbReference type="NCBI Taxonomy" id="644221"/>
    <lineage>
        <taxon>Bacteria</taxon>
        <taxon>Pseudomonadati</taxon>
        <taxon>Pseudomonadota</taxon>
        <taxon>Gammaproteobacteria</taxon>
        <taxon>Arenicellales</taxon>
        <taxon>Arenicellaceae</taxon>
        <taxon>Arenicella</taxon>
    </lineage>
</organism>
<accession>A0A395JN75</accession>
<dbReference type="InParanoid" id="A0A395JN75"/>
<feature type="domain" description="AAA+ ATPase" evidence="1">
    <location>
        <begin position="24"/>
        <end position="317"/>
    </location>
</feature>
<dbReference type="SMART" id="SM00382">
    <property type="entry name" value="AAA"/>
    <property type="match status" value="1"/>
</dbReference>
<dbReference type="Proteomes" id="UP000253083">
    <property type="component" value="Unassembled WGS sequence"/>
</dbReference>
<dbReference type="PANTHER" id="PTHR43581:SF2">
    <property type="entry name" value="EXCINUCLEASE ATPASE SUBUNIT"/>
    <property type="match status" value="1"/>
</dbReference>
<dbReference type="Pfam" id="PF13175">
    <property type="entry name" value="AAA_15"/>
    <property type="match status" value="1"/>
</dbReference>
<dbReference type="InterPro" id="IPR003593">
    <property type="entry name" value="AAA+_ATPase"/>
</dbReference>
<dbReference type="PANTHER" id="PTHR43581">
    <property type="entry name" value="ATP/GTP PHOSPHATASE"/>
    <property type="match status" value="1"/>
</dbReference>
<gene>
    <name evidence="2" type="ORF">DFR28_101509</name>
</gene>